<organism evidence="1">
    <name type="scientific">Desmodus rotundus</name>
    <name type="common">Vampire bat</name>
    <dbReference type="NCBI Taxonomy" id="9430"/>
    <lineage>
        <taxon>Eukaryota</taxon>
        <taxon>Metazoa</taxon>
        <taxon>Chordata</taxon>
        <taxon>Craniata</taxon>
        <taxon>Vertebrata</taxon>
        <taxon>Euteleostomi</taxon>
        <taxon>Mammalia</taxon>
        <taxon>Eutheria</taxon>
        <taxon>Laurasiatheria</taxon>
        <taxon>Chiroptera</taxon>
        <taxon>Yangochiroptera</taxon>
        <taxon>Phyllostomidae</taxon>
        <taxon>Desmodontinae</taxon>
        <taxon>Desmodus</taxon>
    </lineage>
</organism>
<dbReference type="AlphaFoldDB" id="K9IRF7"/>
<reference evidence="1" key="1">
    <citation type="submission" date="2012-11" db="EMBL/GenBank/DDBJ databases">
        <title>The Vampirome: Transcriptome and Proteome Analysis of the Submandibular and Accessory Glands of the Vampire Bat and Vector of Human Rabies, Desmodus rotundus.</title>
        <authorList>
            <person name="Francischetti I.M.B."/>
            <person name="Assumpcao T.C.F."/>
            <person name="Ma D."/>
            <person name="Vicente E.C."/>
            <person name="Ribeiro J.M.C."/>
        </authorList>
    </citation>
    <scope>NUCLEOTIDE SEQUENCE</scope>
    <source>
        <tissue evidence="1">Salivary gland</tissue>
    </source>
</reference>
<name>K9IRF7_DESRO</name>
<evidence type="ECO:0000313" key="1">
    <source>
        <dbReference type="EMBL" id="JAA50507.1"/>
    </source>
</evidence>
<sequence length="119" mass="13508">LSLLLLVPLPHKENVSTCPAWEPPCSVSSFFLPSCSPLIFLKHLYHSPEAALFSRHLILCLLLFLPHSSPCPFQISKHLLHLPGLQSSYASSSEVSVNCQKHRLWYYNLHIKPLHSHSF</sequence>
<accession>K9IRF7</accession>
<proteinExistence type="evidence at transcript level"/>
<protein>
    <submittedName>
        <fullName evidence="1">Uncharacterized protein</fullName>
    </submittedName>
</protein>
<feature type="non-terminal residue" evidence="1">
    <location>
        <position position="1"/>
    </location>
</feature>
<dbReference type="EMBL" id="GABZ01003018">
    <property type="protein sequence ID" value="JAA50507.1"/>
    <property type="molecule type" value="mRNA"/>
</dbReference>